<feature type="transmembrane region" description="Helical" evidence="9">
    <location>
        <begin position="17"/>
        <end position="45"/>
    </location>
</feature>
<dbReference type="RefSeq" id="WP_039259827.1">
    <property type="nucleotide sequence ID" value="NZ_JDRY01000064.1"/>
</dbReference>
<dbReference type="InterPro" id="IPR035906">
    <property type="entry name" value="MetI-like_sf"/>
</dbReference>
<proteinExistence type="inferred from homology"/>
<dbReference type="Pfam" id="PF00528">
    <property type="entry name" value="BPD_transp_1"/>
    <property type="match status" value="1"/>
</dbReference>
<evidence type="ECO:0000256" key="6">
    <source>
        <dbReference type="ARBA" id="ARBA00022970"/>
    </source>
</evidence>
<evidence type="ECO:0000256" key="3">
    <source>
        <dbReference type="ARBA" id="ARBA00022448"/>
    </source>
</evidence>
<dbReference type="InterPro" id="IPR000515">
    <property type="entry name" value="MetI-like"/>
</dbReference>
<evidence type="ECO:0000259" key="10">
    <source>
        <dbReference type="PROSITE" id="PS50928"/>
    </source>
</evidence>
<evidence type="ECO:0000313" key="12">
    <source>
        <dbReference type="Proteomes" id="UP000030014"/>
    </source>
</evidence>
<organism evidence="11 12">
    <name type="scientific">Clostridium botulinum C/D str. DC5</name>
    <dbReference type="NCBI Taxonomy" id="1443128"/>
    <lineage>
        <taxon>Bacteria</taxon>
        <taxon>Bacillati</taxon>
        <taxon>Bacillota</taxon>
        <taxon>Clostridia</taxon>
        <taxon>Eubacteriales</taxon>
        <taxon>Clostridiaceae</taxon>
        <taxon>Clostridium</taxon>
    </lineage>
</organism>
<evidence type="ECO:0000256" key="2">
    <source>
        <dbReference type="ARBA" id="ARBA00010072"/>
    </source>
</evidence>
<dbReference type="PANTHER" id="PTHR30614:SF20">
    <property type="entry name" value="GLUTAMINE TRANSPORT SYSTEM PERMEASE PROTEIN GLNP"/>
    <property type="match status" value="1"/>
</dbReference>
<dbReference type="InterPro" id="IPR043429">
    <property type="entry name" value="ArtM/GltK/GlnP/TcyL/YhdX-like"/>
</dbReference>
<comment type="caution">
    <text evidence="11">The sequence shown here is derived from an EMBL/GenBank/DDBJ whole genome shotgun (WGS) entry which is preliminary data.</text>
</comment>
<keyword evidence="4" id="KW-1003">Cell membrane</keyword>
<evidence type="ECO:0000256" key="5">
    <source>
        <dbReference type="ARBA" id="ARBA00022692"/>
    </source>
</evidence>
<keyword evidence="5 9" id="KW-0812">Transmembrane</keyword>
<evidence type="ECO:0000256" key="7">
    <source>
        <dbReference type="ARBA" id="ARBA00022989"/>
    </source>
</evidence>
<evidence type="ECO:0000256" key="8">
    <source>
        <dbReference type="ARBA" id="ARBA00023136"/>
    </source>
</evidence>
<evidence type="ECO:0000256" key="1">
    <source>
        <dbReference type="ARBA" id="ARBA00004651"/>
    </source>
</evidence>
<feature type="domain" description="ABC transmembrane type-1" evidence="10">
    <location>
        <begin position="22"/>
        <end position="224"/>
    </location>
</feature>
<feature type="transmembrane region" description="Helical" evidence="9">
    <location>
        <begin position="57"/>
        <end position="81"/>
    </location>
</feature>
<accession>A0A0A0I9B9</accession>
<dbReference type="PROSITE" id="PS50928">
    <property type="entry name" value="ABC_TM1"/>
    <property type="match status" value="1"/>
</dbReference>
<dbReference type="Proteomes" id="UP000030014">
    <property type="component" value="Unassembled WGS sequence"/>
</dbReference>
<protein>
    <submittedName>
        <fullName evidence="11">Arginine ABC transporter permease</fullName>
    </submittedName>
</protein>
<dbReference type="CDD" id="cd06261">
    <property type="entry name" value="TM_PBP2"/>
    <property type="match status" value="1"/>
</dbReference>
<keyword evidence="8 9" id="KW-0472">Membrane</keyword>
<dbReference type="SUPFAM" id="SSF161098">
    <property type="entry name" value="MetI-like"/>
    <property type="match status" value="1"/>
</dbReference>
<keyword evidence="3 9" id="KW-0813">Transport</keyword>
<gene>
    <name evidence="11" type="ORF">Z955_12150</name>
</gene>
<evidence type="ECO:0000256" key="4">
    <source>
        <dbReference type="ARBA" id="ARBA00022475"/>
    </source>
</evidence>
<dbReference type="Gene3D" id="1.10.3720.10">
    <property type="entry name" value="MetI-like"/>
    <property type="match status" value="1"/>
</dbReference>
<reference evidence="11 12" key="1">
    <citation type="submission" date="2014-01" db="EMBL/GenBank/DDBJ databases">
        <title>Plasmidome dynamics in the species complex Clostridium novyi sensu lato converts strains of independent lineages into distinctly different pathogens.</title>
        <authorList>
            <person name="Skarin H."/>
            <person name="Segerman B."/>
        </authorList>
    </citation>
    <scope>NUCLEOTIDE SEQUENCE [LARGE SCALE GENOMIC DNA]</scope>
    <source>
        <strain evidence="11 12">DC5</strain>
    </source>
</reference>
<dbReference type="GO" id="GO:0043190">
    <property type="term" value="C:ATP-binding cassette (ABC) transporter complex"/>
    <property type="evidence" value="ECO:0007669"/>
    <property type="project" value="InterPro"/>
</dbReference>
<keyword evidence="6" id="KW-0029">Amino-acid transport</keyword>
<keyword evidence="7 9" id="KW-1133">Transmembrane helix</keyword>
<comment type="similarity">
    <text evidence="2">Belongs to the binding-protein-dependent transport system permease family. HisMQ subfamily.</text>
</comment>
<dbReference type="FunFam" id="1.10.3720.10:FF:000033">
    <property type="entry name" value="Polar amino acid ABC transporter permease"/>
    <property type="match status" value="1"/>
</dbReference>
<dbReference type="InterPro" id="IPR010065">
    <property type="entry name" value="AA_ABC_transptr_permease_3TM"/>
</dbReference>
<dbReference type="EMBL" id="JDRY01000064">
    <property type="protein sequence ID" value="KGM97492.1"/>
    <property type="molecule type" value="Genomic_DNA"/>
</dbReference>
<dbReference type="AlphaFoldDB" id="A0A0A0I9B9"/>
<dbReference type="PANTHER" id="PTHR30614">
    <property type="entry name" value="MEMBRANE COMPONENT OF AMINO ACID ABC TRANSPORTER"/>
    <property type="match status" value="1"/>
</dbReference>
<dbReference type="GO" id="GO:0022857">
    <property type="term" value="F:transmembrane transporter activity"/>
    <property type="evidence" value="ECO:0007669"/>
    <property type="project" value="InterPro"/>
</dbReference>
<evidence type="ECO:0000256" key="9">
    <source>
        <dbReference type="RuleBase" id="RU363032"/>
    </source>
</evidence>
<dbReference type="GO" id="GO:0006865">
    <property type="term" value="P:amino acid transport"/>
    <property type="evidence" value="ECO:0007669"/>
    <property type="project" value="UniProtKB-KW"/>
</dbReference>
<feature type="transmembrane region" description="Helical" evidence="9">
    <location>
        <begin position="206"/>
        <end position="227"/>
    </location>
</feature>
<comment type="subcellular location">
    <subcellularLocation>
        <location evidence="1 9">Cell membrane</location>
        <topology evidence="1 9">Multi-pass membrane protein</topology>
    </subcellularLocation>
</comment>
<name>A0A0A0I9B9_CLOBO</name>
<sequence length="235" mass="25697">MEQVNEIKSFLDTYLPFFLNGAGITIILSVITVVLSSILGTVFALMKLSKIKILKAISTVFIEIVRGTPLLVQVYIFYYGIPEVLENLGVNLPQIDIMGNDFTGLSMIVITLALNSTAYVAEIIRGGIESINKGQMEAARSLGLTQSMAMRYVIIPQAIKNILPALGNEFITVIKESSIVSVVGIKELMFNAKTASGATLKVFTPYLAAAAIYFILTFTLSKLLGIFERRMKLSD</sequence>
<dbReference type="NCBIfam" id="TIGR01726">
    <property type="entry name" value="HEQRo_perm_3TM"/>
    <property type="match status" value="1"/>
</dbReference>
<evidence type="ECO:0000313" key="11">
    <source>
        <dbReference type="EMBL" id="KGM97492.1"/>
    </source>
</evidence>